<evidence type="ECO:0000259" key="1">
    <source>
        <dbReference type="Pfam" id="PF04073"/>
    </source>
</evidence>
<dbReference type="PANTHER" id="PTHR30411">
    <property type="entry name" value="CYTOPLASMIC PROTEIN"/>
    <property type="match status" value="1"/>
</dbReference>
<protein>
    <recommendedName>
        <fullName evidence="1">YbaK/aminoacyl-tRNA synthetase-associated domain-containing protein</fullName>
    </recommendedName>
</protein>
<sequence length="216" mass="24705">MEDTELSRLEVLQIRILDRIACLETFAQAQSEASSLEQTLTTLLRNSGVTTFRFRRVPADYYDRTLEERRDMLDAASIHHLCKSIVMVNTQAHESVKDCSDYKNSKFYLVIVQYTARLNADKVKQFVYSLNEGRIPKKRFNLRLAPEDEACKLTGYSHNAVTPVGMRTKIPIILSDAIMKLWPPFFWLGGGDVDLKLGLNAEEFAKVFEPFITDCS</sequence>
<evidence type="ECO:0000313" key="3">
    <source>
        <dbReference type="Proteomes" id="UP000886520"/>
    </source>
</evidence>
<dbReference type="EMBL" id="JABFUD020000016">
    <property type="protein sequence ID" value="KAI5068659.1"/>
    <property type="molecule type" value="Genomic_DNA"/>
</dbReference>
<name>A0A9D4UIS2_ADICA</name>
<accession>A0A9D4UIS2</accession>
<dbReference type="InterPro" id="IPR036754">
    <property type="entry name" value="YbaK/aa-tRNA-synt-asso_dom_sf"/>
</dbReference>
<evidence type="ECO:0000313" key="2">
    <source>
        <dbReference type="EMBL" id="KAI5068659.1"/>
    </source>
</evidence>
<dbReference type="Pfam" id="PF04073">
    <property type="entry name" value="tRNA_edit"/>
    <property type="match status" value="1"/>
</dbReference>
<dbReference type="CDD" id="cd04332">
    <property type="entry name" value="YbaK_like"/>
    <property type="match status" value="1"/>
</dbReference>
<dbReference type="PANTHER" id="PTHR30411:SF4">
    <property type="entry name" value="YBAK_AMINOACYL-TRNA SYNTHETASE-ASSOCIATED DOMAIN-CONTAINING PROTEIN"/>
    <property type="match status" value="1"/>
</dbReference>
<dbReference type="SUPFAM" id="SSF55826">
    <property type="entry name" value="YbaK/ProRS associated domain"/>
    <property type="match status" value="1"/>
</dbReference>
<comment type="caution">
    <text evidence="2">The sequence shown here is derived from an EMBL/GenBank/DDBJ whole genome shotgun (WGS) entry which is preliminary data.</text>
</comment>
<dbReference type="Proteomes" id="UP000886520">
    <property type="component" value="Chromosome 16"/>
</dbReference>
<dbReference type="Gene3D" id="3.90.960.10">
    <property type="entry name" value="YbaK/aminoacyl-tRNA synthetase-associated domain"/>
    <property type="match status" value="1"/>
</dbReference>
<organism evidence="2 3">
    <name type="scientific">Adiantum capillus-veneris</name>
    <name type="common">Maidenhair fern</name>
    <dbReference type="NCBI Taxonomy" id="13818"/>
    <lineage>
        <taxon>Eukaryota</taxon>
        <taxon>Viridiplantae</taxon>
        <taxon>Streptophyta</taxon>
        <taxon>Embryophyta</taxon>
        <taxon>Tracheophyta</taxon>
        <taxon>Polypodiopsida</taxon>
        <taxon>Polypodiidae</taxon>
        <taxon>Polypodiales</taxon>
        <taxon>Pteridineae</taxon>
        <taxon>Pteridaceae</taxon>
        <taxon>Vittarioideae</taxon>
        <taxon>Adiantum</taxon>
    </lineage>
</organism>
<dbReference type="InterPro" id="IPR007214">
    <property type="entry name" value="YbaK/aa-tRNA-synth-assoc-dom"/>
</dbReference>
<reference evidence="2" key="1">
    <citation type="submission" date="2021-01" db="EMBL/GenBank/DDBJ databases">
        <title>Adiantum capillus-veneris genome.</title>
        <authorList>
            <person name="Fang Y."/>
            <person name="Liao Q."/>
        </authorList>
    </citation>
    <scope>NUCLEOTIDE SEQUENCE</scope>
    <source>
        <strain evidence="2">H3</strain>
        <tissue evidence="2">Leaf</tissue>
    </source>
</reference>
<keyword evidence="3" id="KW-1185">Reference proteome</keyword>
<proteinExistence type="predicted"/>
<gene>
    <name evidence="2" type="ORF">GOP47_0017004</name>
</gene>
<dbReference type="GO" id="GO:0002161">
    <property type="term" value="F:aminoacyl-tRNA deacylase activity"/>
    <property type="evidence" value="ECO:0007669"/>
    <property type="project" value="InterPro"/>
</dbReference>
<dbReference type="AlphaFoldDB" id="A0A9D4UIS2"/>
<dbReference type="OrthoDB" id="1058301at2759"/>
<feature type="domain" description="YbaK/aminoacyl-tRNA synthetase-associated" evidence="1">
    <location>
        <begin position="77"/>
        <end position="205"/>
    </location>
</feature>